<dbReference type="PANTHER" id="PTHR47429:SF9">
    <property type="entry name" value="PAS DOMAIN-CONTAINING PROTEIN"/>
    <property type="match status" value="1"/>
</dbReference>
<evidence type="ECO:0000313" key="6">
    <source>
        <dbReference type="EMBL" id="PYI18176.1"/>
    </source>
</evidence>
<reference evidence="6 7" key="1">
    <citation type="submission" date="2018-02" db="EMBL/GenBank/DDBJ databases">
        <title>The genomes of Aspergillus section Nigri reveals drivers in fungal speciation.</title>
        <authorList>
            <consortium name="DOE Joint Genome Institute"/>
            <person name="Vesth T.C."/>
            <person name="Nybo J."/>
            <person name="Theobald S."/>
            <person name="Brandl J."/>
            <person name="Frisvad J.C."/>
            <person name="Nielsen K.F."/>
            <person name="Lyhne E.K."/>
            <person name="Kogle M.E."/>
            <person name="Kuo A."/>
            <person name="Riley R."/>
            <person name="Clum A."/>
            <person name="Nolan M."/>
            <person name="Lipzen A."/>
            <person name="Salamov A."/>
            <person name="Henrissat B."/>
            <person name="Wiebenga A."/>
            <person name="De vries R.P."/>
            <person name="Grigoriev I.V."/>
            <person name="Mortensen U.H."/>
            <person name="Andersen M.R."/>
            <person name="Baker S.E."/>
        </authorList>
    </citation>
    <scope>NUCLEOTIDE SEQUENCE [LARGE SCALE GENOMIC DNA]</scope>
    <source>
        <strain evidence="6 7">CBS 115571</strain>
    </source>
</reference>
<proteinExistence type="predicted"/>
<keyword evidence="3" id="KW-0157">Chromophore</keyword>
<keyword evidence="7" id="KW-1185">Reference proteome</keyword>
<evidence type="ECO:0000256" key="1">
    <source>
        <dbReference type="ARBA" id="ARBA00022630"/>
    </source>
</evidence>
<dbReference type="GO" id="GO:0005634">
    <property type="term" value="C:nucleus"/>
    <property type="evidence" value="ECO:0007669"/>
    <property type="project" value="TreeGrafter"/>
</dbReference>
<keyword evidence="1" id="KW-0285">Flavoprotein</keyword>
<dbReference type="Proteomes" id="UP000249829">
    <property type="component" value="Unassembled WGS sequence"/>
</dbReference>
<feature type="domain" description="PAC" evidence="5">
    <location>
        <begin position="320"/>
        <end position="373"/>
    </location>
</feature>
<evidence type="ECO:0000259" key="5">
    <source>
        <dbReference type="PROSITE" id="PS50113"/>
    </source>
</evidence>
<evidence type="ECO:0000256" key="3">
    <source>
        <dbReference type="ARBA" id="ARBA00022991"/>
    </source>
</evidence>
<dbReference type="PROSITE" id="PS50113">
    <property type="entry name" value="PAC"/>
    <property type="match status" value="1"/>
</dbReference>
<dbReference type="InterPro" id="IPR000014">
    <property type="entry name" value="PAS"/>
</dbReference>
<dbReference type="InterPro" id="IPR000700">
    <property type="entry name" value="PAS-assoc_C"/>
</dbReference>
<organism evidence="6 7">
    <name type="scientific">Aspergillus violaceofuscus (strain CBS 115571)</name>
    <dbReference type="NCBI Taxonomy" id="1450538"/>
    <lineage>
        <taxon>Eukaryota</taxon>
        <taxon>Fungi</taxon>
        <taxon>Dikarya</taxon>
        <taxon>Ascomycota</taxon>
        <taxon>Pezizomycotina</taxon>
        <taxon>Eurotiomycetes</taxon>
        <taxon>Eurotiomycetidae</taxon>
        <taxon>Eurotiales</taxon>
        <taxon>Aspergillaceae</taxon>
        <taxon>Aspergillus</taxon>
    </lineage>
</organism>
<feature type="region of interest" description="Disordered" evidence="4">
    <location>
        <begin position="1"/>
        <end position="58"/>
    </location>
</feature>
<evidence type="ECO:0000256" key="2">
    <source>
        <dbReference type="ARBA" id="ARBA00022643"/>
    </source>
</evidence>
<dbReference type="AlphaFoldDB" id="A0A2V5IEU8"/>
<dbReference type="Gene3D" id="3.30.450.20">
    <property type="entry name" value="PAS domain"/>
    <property type="match status" value="1"/>
</dbReference>
<dbReference type="InterPro" id="IPR035965">
    <property type="entry name" value="PAS-like_dom_sf"/>
</dbReference>
<accession>A0A2V5IEU8</accession>
<evidence type="ECO:0000313" key="7">
    <source>
        <dbReference type="Proteomes" id="UP000249829"/>
    </source>
</evidence>
<dbReference type="OMA" id="DEYHEWV"/>
<sequence length="579" mass="65321">MDQYTSFMDTESLRSEPSTVALDNYPASPPPEALIAGFPHPPSRARKDDEHPNLTPKPSLKTLRRNYMIHELPLLHEPNPYYKNDSDQQQFHPLQEPGLSYDLIAPAASDDAAPLHSLERLADLMFSSEHMLSILNNPRYLARFREFLLEERPRSLALLTYYLTARKALLAIDYANALVRSVIDAPPVTIATPDPIVGQISHPVLYQRVTEALQALTAEELPAFITARCISLTSRVVEERVRGTLPPKFQGASDALAEVFCLTDPSRRDNPIIFASEEFHRTTQYGMDYVLGRNCRFLQGPKTNPNSVRRIREGIENGRHHSELFLNYRRDGSPFMNLLQCAPLCDSRGTVRYFIGAQIDVSGLAMDGAQMESLRALQAKQRRAEAKAAEDARDEDSMEIIQPEEGDEFRQLTELFTPRELNVTHEVGGTLFHPSAVSSTAGMLDRGSWQAMSRTWSMVEDEAIREREMKESMWRGSLTGVYENYLLVRPYPSLRILFTSPALQIPGMLQSSFLSRIGSTSTVREELLEALKGGRSVTARIKWVTRYNTQGRDRWVHCTPLLASNGEVGVWMVVVVDDD</sequence>
<keyword evidence="2" id="KW-0288">FMN</keyword>
<dbReference type="EMBL" id="KZ825147">
    <property type="protein sequence ID" value="PYI18176.1"/>
    <property type="molecule type" value="Genomic_DNA"/>
</dbReference>
<evidence type="ECO:0000256" key="4">
    <source>
        <dbReference type="SAM" id="MobiDB-lite"/>
    </source>
</evidence>
<gene>
    <name evidence="6" type="ORF">BO99DRAFT_335926</name>
</gene>
<name>A0A2V5IEU8_ASPV1</name>
<dbReference type="PANTHER" id="PTHR47429">
    <property type="entry name" value="PROTEIN TWIN LOV 1"/>
    <property type="match status" value="1"/>
</dbReference>
<protein>
    <recommendedName>
        <fullName evidence="5">PAC domain-containing protein</fullName>
    </recommendedName>
</protein>
<dbReference type="SUPFAM" id="SSF55785">
    <property type="entry name" value="PYP-like sensor domain (PAS domain)"/>
    <property type="match status" value="1"/>
</dbReference>
<dbReference type="Pfam" id="PF13426">
    <property type="entry name" value="PAS_9"/>
    <property type="match status" value="1"/>
</dbReference>
<dbReference type="STRING" id="1450538.A0A2V5IEU8"/>